<dbReference type="Proteomes" id="UP000275225">
    <property type="component" value="Unassembled WGS sequence"/>
</dbReference>
<accession>A0A3N6YH26</accession>
<gene>
    <name evidence="2" type="ORF">EHW97_04320</name>
</gene>
<dbReference type="PANTHER" id="PTHR34075">
    <property type="entry name" value="BLR3430 PROTEIN"/>
    <property type="match status" value="1"/>
</dbReference>
<proteinExistence type="predicted"/>
<evidence type="ECO:0000259" key="1">
    <source>
        <dbReference type="Pfam" id="PF01796"/>
    </source>
</evidence>
<comment type="caution">
    <text evidence="2">The sequence shown here is derived from an EMBL/GenBank/DDBJ whole genome shotgun (WGS) entry which is preliminary data.</text>
</comment>
<dbReference type="EMBL" id="RQJX01000004">
    <property type="protein sequence ID" value="RQN09084.1"/>
    <property type="molecule type" value="Genomic_DNA"/>
</dbReference>
<protein>
    <recommendedName>
        <fullName evidence="1">ChsH2 C-terminal OB-fold domain-containing protein</fullName>
    </recommendedName>
</protein>
<dbReference type="PANTHER" id="PTHR34075:SF5">
    <property type="entry name" value="BLR3430 PROTEIN"/>
    <property type="match status" value="1"/>
</dbReference>
<dbReference type="InterPro" id="IPR002878">
    <property type="entry name" value="ChsH2_C"/>
</dbReference>
<dbReference type="InterPro" id="IPR052513">
    <property type="entry name" value="Thioester_dehydratase-like"/>
</dbReference>
<dbReference type="AlphaFoldDB" id="A0A3N6YH26"/>
<organism evidence="2 3">
    <name type="scientific">Aeromicrobium camelliae</name>
    <dbReference type="NCBI Taxonomy" id="1538144"/>
    <lineage>
        <taxon>Bacteria</taxon>
        <taxon>Bacillati</taxon>
        <taxon>Actinomycetota</taxon>
        <taxon>Actinomycetes</taxon>
        <taxon>Propionibacteriales</taxon>
        <taxon>Nocardioidaceae</taxon>
        <taxon>Aeromicrobium</taxon>
    </lineage>
</organism>
<evidence type="ECO:0000313" key="2">
    <source>
        <dbReference type="EMBL" id="RQN09084.1"/>
    </source>
</evidence>
<dbReference type="SUPFAM" id="SSF50249">
    <property type="entry name" value="Nucleic acid-binding proteins"/>
    <property type="match status" value="1"/>
</dbReference>
<evidence type="ECO:0000313" key="3">
    <source>
        <dbReference type="Proteomes" id="UP000275225"/>
    </source>
</evidence>
<keyword evidence="3" id="KW-1185">Reference proteome</keyword>
<feature type="domain" description="ChsH2 C-terminal OB-fold" evidence="1">
    <location>
        <begin position="53"/>
        <end position="116"/>
    </location>
</feature>
<sequence length="131" mass="14105">MTLAAVVRDDFSAPFFEAAAEGRLLLRYSPSQDTWSEPAALVCSTTQAADLEWREAAGTGHLVTWTVKPGRRRDDVVTPDTVIGIVELDEGPWLSVQLPECDPAGLAVGRAVRIGFVQPEGSEHLPVGHVV</sequence>
<dbReference type="Pfam" id="PF01796">
    <property type="entry name" value="OB_ChsH2_C"/>
    <property type="match status" value="1"/>
</dbReference>
<reference evidence="2 3" key="1">
    <citation type="submission" date="2018-11" db="EMBL/GenBank/DDBJ databases">
        <authorList>
            <person name="Li F."/>
        </authorList>
    </citation>
    <scope>NUCLEOTIDE SEQUENCE [LARGE SCALE GENOMIC DNA]</scope>
    <source>
        <strain evidence="2 3">YS17T</strain>
    </source>
</reference>
<dbReference type="InterPro" id="IPR012340">
    <property type="entry name" value="NA-bd_OB-fold"/>
</dbReference>
<dbReference type="OrthoDB" id="4542282at2"/>
<name>A0A3N6YH26_9ACTN</name>